<comment type="similarity">
    <text evidence="2 11">Belongs to the G-protein coupled receptor T2R family.</text>
</comment>
<dbReference type="PANTHER" id="PTHR11394:SF47">
    <property type="entry name" value="TASTE RECEPTOR TYPE 2 MEMBER 40"/>
    <property type="match status" value="1"/>
</dbReference>
<evidence type="ECO:0000256" key="1">
    <source>
        <dbReference type="ARBA" id="ARBA00004141"/>
    </source>
</evidence>
<feature type="transmembrane region" description="Helical" evidence="13">
    <location>
        <begin position="211"/>
        <end position="232"/>
    </location>
</feature>
<dbReference type="Proteomes" id="UP000824782">
    <property type="component" value="Unassembled WGS sequence"/>
</dbReference>
<feature type="transmembrane region" description="Helical" evidence="13">
    <location>
        <begin position="32"/>
        <end position="52"/>
    </location>
</feature>
<feature type="transmembrane region" description="Helical" evidence="13">
    <location>
        <begin position="64"/>
        <end position="88"/>
    </location>
</feature>
<keyword evidence="3 12" id="KW-0919">Taste</keyword>
<gene>
    <name evidence="14" type="ORF">GDO81_021699</name>
</gene>
<evidence type="ECO:0000313" key="14">
    <source>
        <dbReference type="EMBL" id="KAG8544867.1"/>
    </source>
</evidence>
<reference evidence="14" key="1">
    <citation type="thesis" date="2020" institute="ProQuest LLC" country="789 East Eisenhower Parkway, Ann Arbor, MI, USA">
        <title>Comparative Genomics and Chromosome Evolution.</title>
        <authorList>
            <person name="Mudd A.B."/>
        </authorList>
    </citation>
    <scope>NUCLEOTIDE SEQUENCE</scope>
    <source>
        <strain evidence="14">237g6f4</strain>
        <tissue evidence="14">Blood</tissue>
    </source>
</reference>
<evidence type="ECO:0000256" key="5">
    <source>
        <dbReference type="ARBA" id="ARBA00022692"/>
    </source>
</evidence>
<evidence type="ECO:0000256" key="12">
    <source>
        <dbReference type="RuleBase" id="RU004424"/>
    </source>
</evidence>
<evidence type="ECO:0000256" key="13">
    <source>
        <dbReference type="SAM" id="Phobius"/>
    </source>
</evidence>
<feature type="transmembrane region" description="Helical" evidence="13">
    <location>
        <begin position="159"/>
        <end position="184"/>
    </location>
</feature>
<evidence type="ECO:0000256" key="11">
    <source>
        <dbReference type="RuleBase" id="RU004423"/>
    </source>
</evidence>
<evidence type="ECO:0000256" key="3">
    <source>
        <dbReference type="ARBA" id="ARBA00022480"/>
    </source>
</evidence>
<dbReference type="Gene3D" id="1.20.1070.10">
    <property type="entry name" value="Rhodopsin 7-helix transmembrane proteins"/>
    <property type="match status" value="1"/>
</dbReference>
<keyword evidence="15" id="KW-1185">Reference proteome</keyword>
<evidence type="ECO:0000256" key="7">
    <source>
        <dbReference type="ARBA" id="ARBA00023040"/>
    </source>
</evidence>
<comment type="caution">
    <text evidence="14">The sequence shown here is derived from an EMBL/GenBank/DDBJ whole genome shotgun (WGS) entry which is preliminary data.</text>
</comment>
<keyword evidence="10 12" id="KW-0807">Transducer</keyword>
<dbReference type="GO" id="GO:0033038">
    <property type="term" value="F:bitter taste receptor activity"/>
    <property type="evidence" value="ECO:0007669"/>
    <property type="project" value="InterPro"/>
</dbReference>
<dbReference type="GO" id="GO:0004930">
    <property type="term" value="F:G protein-coupled receptor activity"/>
    <property type="evidence" value="ECO:0007669"/>
    <property type="project" value="UniProtKB-KW"/>
</dbReference>
<feature type="transmembrane region" description="Helical" evidence="13">
    <location>
        <begin position="238"/>
        <end position="259"/>
    </location>
</feature>
<dbReference type="GO" id="GO:0016020">
    <property type="term" value="C:membrane"/>
    <property type="evidence" value="ECO:0007669"/>
    <property type="project" value="UniProtKB-SubCell"/>
</dbReference>
<dbReference type="PANTHER" id="PTHR11394">
    <property type="entry name" value="TASTE RECEPTOR TYPE 2"/>
    <property type="match status" value="1"/>
</dbReference>
<accession>A0AAV6Z6T4</accession>
<protein>
    <recommendedName>
        <fullName evidence="12">Taste receptor type 2</fullName>
    </recommendedName>
</protein>
<dbReference type="SUPFAM" id="SSF81321">
    <property type="entry name" value="Family A G protein-coupled receptor-like"/>
    <property type="match status" value="1"/>
</dbReference>
<keyword evidence="4 12" id="KW-0716">Sensory transduction</keyword>
<dbReference type="InterPro" id="IPR007960">
    <property type="entry name" value="TAS2R"/>
</dbReference>
<evidence type="ECO:0000256" key="9">
    <source>
        <dbReference type="ARBA" id="ARBA00023170"/>
    </source>
</evidence>
<dbReference type="EMBL" id="WNYA01001926">
    <property type="protein sequence ID" value="KAG8544867.1"/>
    <property type="molecule type" value="Genomic_DNA"/>
</dbReference>
<sequence length="285" mass="33023">MALNSHILLVYIGILRNGLPLRVSEKVHIIKALLNISQLFIIITQTIIYAFWSDLFFVNESFHWMMMVNMVLTAYSYWLMAFLCVYYCTNITNLGHQTLVWLRNTLSSYQHLILIGSGFGSVAISFPVFWYSSIIPATNTTYQSIEIQGISQNIIYKTIIYILSCFLPFTIAFISTIISSWSLINHMWTMRQNNKGFTRSKFQTQLNATRTMILFLVTCVIYNVIQMFFFTITSIYRVTVILMWLVIILYPISEATIIIQSSSKLRKTLPGEICGRKRRSVETKT</sequence>
<evidence type="ECO:0000256" key="4">
    <source>
        <dbReference type="ARBA" id="ARBA00022606"/>
    </source>
</evidence>
<evidence type="ECO:0000256" key="8">
    <source>
        <dbReference type="ARBA" id="ARBA00023136"/>
    </source>
</evidence>
<comment type="subcellular location">
    <subcellularLocation>
        <location evidence="1 12">Membrane</location>
        <topology evidence="1 12">Multi-pass membrane protein</topology>
    </subcellularLocation>
</comment>
<keyword evidence="8 12" id="KW-0472">Membrane</keyword>
<name>A0AAV6Z6T4_ENGPU</name>
<keyword evidence="6 13" id="KW-1133">Transmembrane helix</keyword>
<feature type="transmembrane region" description="Helical" evidence="13">
    <location>
        <begin position="109"/>
        <end position="131"/>
    </location>
</feature>
<keyword evidence="7 12" id="KW-0297">G-protein coupled receptor</keyword>
<evidence type="ECO:0000313" key="15">
    <source>
        <dbReference type="Proteomes" id="UP000824782"/>
    </source>
</evidence>
<evidence type="ECO:0000256" key="6">
    <source>
        <dbReference type="ARBA" id="ARBA00022989"/>
    </source>
</evidence>
<keyword evidence="5 12" id="KW-0812">Transmembrane</keyword>
<proteinExistence type="inferred from homology"/>
<dbReference type="Pfam" id="PF05296">
    <property type="entry name" value="TAS2R"/>
    <property type="match status" value="1"/>
</dbReference>
<organism evidence="14 15">
    <name type="scientific">Engystomops pustulosus</name>
    <name type="common">Tungara frog</name>
    <name type="synonym">Physalaemus pustulosus</name>
    <dbReference type="NCBI Taxonomy" id="76066"/>
    <lineage>
        <taxon>Eukaryota</taxon>
        <taxon>Metazoa</taxon>
        <taxon>Chordata</taxon>
        <taxon>Craniata</taxon>
        <taxon>Vertebrata</taxon>
        <taxon>Euteleostomi</taxon>
        <taxon>Amphibia</taxon>
        <taxon>Batrachia</taxon>
        <taxon>Anura</taxon>
        <taxon>Neobatrachia</taxon>
        <taxon>Hyloidea</taxon>
        <taxon>Leptodactylidae</taxon>
        <taxon>Leiuperinae</taxon>
        <taxon>Engystomops</taxon>
    </lineage>
</organism>
<dbReference type="AlphaFoldDB" id="A0AAV6Z6T4"/>
<evidence type="ECO:0000256" key="2">
    <source>
        <dbReference type="ARBA" id="ARBA00007376"/>
    </source>
</evidence>
<evidence type="ECO:0000256" key="10">
    <source>
        <dbReference type="ARBA" id="ARBA00023224"/>
    </source>
</evidence>
<keyword evidence="9 12" id="KW-0675">Receptor</keyword>